<protein>
    <submittedName>
        <fullName evidence="2">Intraflagellar transport protein 80-like protein</fullName>
    </submittedName>
</protein>
<accession>A0A087U838</accession>
<dbReference type="GO" id="GO:0005929">
    <property type="term" value="C:cilium"/>
    <property type="evidence" value="ECO:0007669"/>
    <property type="project" value="TreeGrafter"/>
</dbReference>
<dbReference type="Proteomes" id="UP000054359">
    <property type="component" value="Unassembled WGS sequence"/>
</dbReference>
<proteinExistence type="predicted"/>
<dbReference type="InterPro" id="IPR056157">
    <property type="entry name" value="TPR_IFT80_172_dom"/>
</dbReference>
<dbReference type="AlphaFoldDB" id="A0A087U838"/>
<keyword evidence="2" id="KW-0969">Cilium</keyword>
<evidence type="ECO:0000313" key="3">
    <source>
        <dbReference type="Proteomes" id="UP000054359"/>
    </source>
</evidence>
<organism evidence="2 3">
    <name type="scientific">Stegodyphus mimosarum</name>
    <name type="common">African social velvet spider</name>
    <dbReference type="NCBI Taxonomy" id="407821"/>
    <lineage>
        <taxon>Eukaryota</taxon>
        <taxon>Metazoa</taxon>
        <taxon>Ecdysozoa</taxon>
        <taxon>Arthropoda</taxon>
        <taxon>Chelicerata</taxon>
        <taxon>Arachnida</taxon>
        <taxon>Araneae</taxon>
        <taxon>Araneomorphae</taxon>
        <taxon>Entelegynae</taxon>
        <taxon>Eresoidea</taxon>
        <taxon>Eresidae</taxon>
        <taxon>Stegodyphus</taxon>
    </lineage>
</organism>
<evidence type="ECO:0000313" key="2">
    <source>
        <dbReference type="EMBL" id="KFM73527.1"/>
    </source>
</evidence>
<dbReference type="PANTHER" id="PTHR24098:SF0">
    <property type="entry name" value="OUTER SEGMENT 5"/>
    <property type="match status" value="1"/>
</dbReference>
<dbReference type="EMBL" id="KK118647">
    <property type="protein sequence ID" value="KFM73527.1"/>
    <property type="molecule type" value="Genomic_DNA"/>
</dbReference>
<sequence length="67" mass="7878">RALELAAKHGNHVDTVLAFRKKYLESLDVAEDKPNFLQFMKDVDLKWEVVNAKIEEEYQKERNMTPS</sequence>
<name>A0A087U838_STEMI</name>
<feature type="domain" description="IFT80/172/WDR35 TPR" evidence="1">
    <location>
        <begin position="1"/>
        <end position="63"/>
    </location>
</feature>
<dbReference type="STRING" id="407821.A0A087U838"/>
<feature type="non-terminal residue" evidence="2">
    <location>
        <position position="67"/>
    </location>
</feature>
<keyword evidence="2" id="KW-0966">Cell projection</keyword>
<gene>
    <name evidence="2" type="ORF">X975_16947</name>
</gene>
<dbReference type="PANTHER" id="PTHR24098">
    <property type="entry name" value="OUTER SEGMENT 5"/>
    <property type="match status" value="1"/>
</dbReference>
<keyword evidence="2" id="KW-0282">Flagellum</keyword>
<dbReference type="OrthoDB" id="408728at2759"/>
<dbReference type="GO" id="GO:0060271">
    <property type="term" value="P:cilium assembly"/>
    <property type="evidence" value="ECO:0007669"/>
    <property type="project" value="TreeGrafter"/>
</dbReference>
<feature type="non-terminal residue" evidence="2">
    <location>
        <position position="1"/>
    </location>
</feature>
<keyword evidence="3" id="KW-1185">Reference proteome</keyword>
<dbReference type="GO" id="GO:0030992">
    <property type="term" value="C:intraciliary transport particle B"/>
    <property type="evidence" value="ECO:0007669"/>
    <property type="project" value="TreeGrafter"/>
</dbReference>
<dbReference type="Pfam" id="PF23387">
    <property type="entry name" value="TPR_IFT80_172"/>
    <property type="match status" value="1"/>
</dbReference>
<evidence type="ECO:0000259" key="1">
    <source>
        <dbReference type="Pfam" id="PF23387"/>
    </source>
</evidence>
<dbReference type="OMA" id="IEMNMEL"/>
<reference evidence="2 3" key="1">
    <citation type="submission" date="2013-11" db="EMBL/GenBank/DDBJ databases">
        <title>Genome sequencing of Stegodyphus mimosarum.</title>
        <authorList>
            <person name="Bechsgaard J."/>
        </authorList>
    </citation>
    <scope>NUCLEOTIDE SEQUENCE [LARGE SCALE GENOMIC DNA]</scope>
</reference>